<keyword evidence="2" id="KW-1185">Reference proteome</keyword>
<dbReference type="PANTHER" id="PTHR43591:SF110">
    <property type="entry name" value="RHODANESE DOMAIN-CONTAINING PROTEIN"/>
    <property type="match status" value="1"/>
</dbReference>
<dbReference type="STRING" id="1276538.A0A1X7RXT0"/>
<evidence type="ECO:0000313" key="1">
    <source>
        <dbReference type="EMBL" id="SMQ52244.1"/>
    </source>
</evidence>
<protein>
    <recommendedName>
        <fullName evidence="3">Methyltransferase domain-containing protein</fullName>
    </recommendedName>
</protein>
<dbReference type="CDD" id="cd02440">
    <property type="entry name" value="AdoMet_MTases"/>
    <property type="match status" value="1"/>
</dbReference>
<reference evidence="1 2" key="1">
    <citation type="submission" date="2016-06" db="EMBL/GenBank/DDBJ databases">
        <authorList>
            <person name="Kjaerup R.B."/>
            <person name="Dalgaard T.S."/>
            <person name="Juul-Madsen H.R."/>
        </authorList>
    </citation>
    <scope>NUCLEOTIDE SEQUENCE [LARGE SCALE GENOMIC DNA]</scope>
</reference>
<evidence type="ECO:0000313" key="2">
    <source>
        <dbReference type="Proteomes" id="UP000215127"/>
    </source>
</evidence>
<sequence>MPSTNDATHYPLKRDFQASARLNLQHQAWLLTTGHLLNPAIELPPDALIADIGCGTGIWSLSLSQKLPPGCRIEASDISLAQAPPEPWWPSNVSFRTLDVFEDPLPDELIGRYDVIHIRLFVFVIASGNPIPLFKNLMKLLKPGGWLQWQEYDNSEVRTLVAHPGQQATALQAVLDEFKALQSQVTTSGSWVSDFHEKIKTADMGAELVVHERSWTAKEALMIWQDCSFLGQREWCDALRQRGGEMASIAEKLEAMIVEAERECLESGRGILIDGKYVTWAIKKQE</sequence>
<dbReference type="Gene3D" id="3.40.50.150">
    <property type="entry name" value="Vaccinia Virus protein VP39"/>
    <property type="match status" value="1"/>
</dbReference>
<dbReference type="SUPFAM" id="SSF53335">
    <property type="entry name" value="S-adenosyl-L-methionine-dependent methyltransferases"/>
    <property type="match status" value="1"/>
</dbReference>
<dbReference type="PANTHER" id="PTHR43591">
    <property type="entry name" value="METHYLTRANSFERASE"/>
    <property type="match status" value="1"/>
</dbReference>
<proteinExistence type="predicted"/>
<name>A0A1X7RXT0_ZYMT9</name>
<gene>
    <name evidence="1" type="ORF">ZT3D7_G7397</name>
</gene>
<accession>A0A1X7RXT0</accession>
<evidence type="ECO:0008006" key="3">
    <source>
        <dbReference type="Google" id="ProtNLM"/>
    </source>
</evidence>
<dbReference type="EMBL" id="LT853698">
    <property type="protein sequence ID" value="SMQ52244.1"/>
    <property type="molecule type" value="Genomic_DNA"/>
</dbReference>
<dbReference type="InterPro" id="IPR029063">
    <property type="entry name" value="SAM-dependent_MTases_sf"/>
</dbReference>
<dbReference type="Proteomes" id="UP000215127">
    <property type="component" value="Chromosome 7"/>
</dbReference>
<dbReference type="Pfam" id="PF13489">
    <property type="entry name" value="Methyltransf_23"/>
    <property type="match status" value="1"/>
</dbReference>
<organism evidence="1 2">
    <name type="scientific">Zymoseptoria tritici (strain ST99CH_3D7)</name>
    <dbReference type="NCBI Taxonomy" id="1276538"/>
    <lineage>
        <taxon>Eukaryota</taxon>
        <taxon>Fungi</taxon>
        <taxon>Dikarya</taxon>
        <taxon>Ascomycota</taxon>
        <taxon>Pezizomycotina</taxon>
        <taxon>Dothideomycetes</taxon>
        <taxon>Dothideomycetidae</taxon>
        <taxon>Mycosphaerellales</taxon>
        <taxon>Mycosphaerellaceae</taxon>
        <taxon>Zymoseptoria</taxon>
    </lineage>
</organism>
<dbReference type="AlphaFoldDB" id="A0A1X7RXT0"/>